<evidence type="ECO:0000259" key="5">
    <source>
        <dbReference type="Pfam" id="PF00296"/>
    </source>
</evidence>
<dbReference type="InterPro" id="IPR036661">
    <property type="entry name" value="Luciferase-like_sf"/>
</dbReference>
<dbReference type="InterPro" id="IPR050172">
    <property type="entry name" value="SsuD_RutA_monooxygenase"/>
</dbReference>
<dbReference type="Gene3D" id="3.20.20.30">
    <property type="entry name" value="Luciferase-like domain"/>
    <property type="match status" value="1"/>
</dbReference>
<organism evidence="6 7">
    <name type="scientific">Gordonia hydrophobica</name>
    <dbReference type="NCBI Taxonomy" id="40516"/>
    <lineage>
        <taxon>Bacteria</taxon>
        <taxon>Bacillati</taxon>
        <taxon>Actinomycetota</taxon>
        <taxon>Actinomycetes</taxon>
        <taxon>Mycobacteriales</taxon>
        <taxon>Gordoniaceae</taxon>
        <taxon>Gordonia</taxon>
    </lineage>
</organism>
<proteinExistence type="predicted"/>
<keyword evidence="4" id="KW-0503">Monooxygenase</keyword>
<evidence type="ECO:0000313" key="6">
    <source>
        <dbReference type="EMBL" id="WYY06883.1"/>
    </source>
</evidence>
<keyword evidence="3 6" id="KW-0560">Oxidoreductase</keyword>
<gene>
    <name evidence="6" type="ORF">RVF87_17805</name>
</gene>
<evidence type="ECO:0000313" key="7">
    <source>
        <dbReference type="Proteomes" id="UP001479933"/>
    </source>
</evidence>
<dbReference type="Pfam" id="PF00296">
    <property type="entry name" value="Bac_luciferase"/>
    <property type="match status" value="1"/>
</dbReference>
<dbReference type="EMBL" id="CP136137">
    <property type="protein sequence ID" value="WYY06883.1"/>
    <property type="molecule type" value="Genomic_DNA"/>
</dbReference>
<feature type="domain" description="Luciferase-like" evidence="5">
    <location>
        <begin position="19"/>
        <end position="263"/>
    </location>
</feature>
<evidence type="ECO:0000256" key="1">
    <source>
        <dbReference type="ARBA" id="ARBA00022630"/>
    </source>
</evidence>
<dbReference type="SUPFAM" id="SSF51679">
    <property type="entry name" value="Bacterial luciferase-like"/>
    <property type="match status" value="1"/>
</dbReference>
<dbReference type="EC" id="1.-.-.-" evidence="6"/>
<keyword evidence="2" id="KW-0288">FMN</keyword>
<dbReference type="PANTHER" id="PTHR42847">
    <property type="entry name" value="ALKANESULFONATE MONOOXYGENASE"/>
    <property type="match status" value="1"/>
</dbReference>
<dbReference type="InterPro" id="IPR019921">
    <property type="entry name" value="Lucif-like_OxRdtase_Rv2161c"/>
</dbReference>
<evidence type="ECO:0000256" key="3">
    <source>
        <dbReference type="ARBA" id="ARBA00023002"/>
    </source>
</evidence>
<name>A0ABZ2TZJ9_9ACTN</name>
<dbReference type="InterPro" id="IPR011251">
    <property type="entry name" value="Luciferase-like_dom"/>
</dbReference>
<evidence type="ECO:0000256" key="2">
    <source>
        <dbReference type="ARBA" id="ARBA00022643"/>
    </source>
</evidence>
<dbReference type="Proteomes" id="UP001479933">
    <property type="component" value="Chromosome"/>
</dbReference>
<keyword evidence="1" id="KW-0285">Flavoprotein</keyword>
<evidence type="ECO:0000256" key="4">
    <source>
        <dbReference type="ARBA" id="ARBA00023033"/>
    </source>
</evidence>
<dbReference type="PANTHER" id="PTHR42847:SF4">
    <property type="entry name" value="ALKANESULFONATE MONOOXYGENASE-RELATED"/>
    <property type="match status" value="1"/>
</dbReference>
<keyword evidence="7" id="KW-1185">Reference proteome</keyword>
<reference evidence="6 7" key="1">
    <citation type="journal article" date="2023" name="Virus Evol.">
        <title>Computational host range prediction-The good, the bad, and the ugly.</title>
        <authorList>
            <person name="Howell A.A."/>
            <person name="Versoza C.J."/>
            <person name="Pfeifer S.P."/>
        </authorList>
    </citation>
    <scope>NUCLEOTIDE SEQUENCE [LARGE SCALE GENOMIC DNA]</scope>
    <source>
        <strain evidence="6 7">1610/1b</strain>
    </source>
</reference>
<accession>A0ABZ2TZJ9</accession>
<dbReference type="NCBIfam" id="TIGR03619">
    <property type="entry name" value="F420_Rv2161c"/>
    <property type="match status" value="1"/>
</dbReference>
<dbReference type="RefSeq" id="WP_066172020.1">
    <property type="nucleotide sequence ID" value="NZ_CP136137.1"/>
</dbReference>
<dbReference type="GO" id="GO:0016491">
    <property type="term" value="F:oxidoreductase activity"/>
    <property type="evidence" value="ECO:0007669"/>
    <property type="project" value="UniProtKB-KW"/>
</dbReference>
<sequence length="315" mass="33264">MKFTMTYPSEEENAAEGFLDPAVLASLGGLAESSGFDGIALSEHPAPSAKWRASGGHDTLDLAVALGFLSAATSRIRLQSLLYVLPFHTPYLAAKALTTIDILSGGRLIAGVGAGYLRSEFSALGVPFEDRAALLDSHLDALVKIWTTPAEPVSGPDFTAVGPMWLQPPEQRPYPPIWIGGNSAAARRRVVAHGNGWCPIIAPPSMSASIRTSTIEDVPALSRAIRALSDDLERAGRDPSSVDIQVEAPLIDADDPAAVRRGQEQIEELAAAGVTWLIVHLDPSSPQAAEQSLLAYGQNVIAPQRAGTKETPHVG</sequence>
<protein>
    <submittedName>
        <fullName evidence="6">TIGR03619 family F420-dependent LLM class oxidoreductase</fullName>
        <ecNumber evidence="6">1.-.-.-</ecNumber>
    </submittedName>
</protein>